<feature type="domain" description="Methyltransferase" evidence="2">
    <location>
        <begin position="49"/>
        <end position="140"/>
    </location>
</feature>
<accession>A0A2S9WT33</accession>
<organism evidence="3 4">
    <name type="scientific">Nonlabens agnitus</name>
    <dbReference type="NCBI Taxonomy" id="870484"/>
    <lineage>
        <taxon>Bacteria</taxon>
        <taxon>Pseudomonadati</taxon>
        <taxon>Bacteroidota</taxon>
        <taxon>Flavobacteriia</taxon>
        <taxon>Flavobacteriales</taxon>
        <taxon>Flavobacteriaceae</taxon>
        <taxon>Nonlabens</taxon>
    </lineage>
</organism>
<evidence type="ECO:0000313" key="4">
    <source>
        <dbReference type="Proteomes" id="UP000239532"/>
    </source>
</evidence>
<dbReference type="CDD" id="cd02440">
    <property type="entry name" value="AdoMet_MTases"/>
    <property type="match status" value="1"/>
</dbReference>
<dbReference type="InterPro" id="IPR041698">
    <property type="entry name" value="Methyltransf_25"/>
</dbReference>
<evidence type="ECO:0000256" key="1">
    <source>
        <dbReference type="ARBA" id="ARBA00022679"/>
    </source>
</evidence>
<protein>
    <recommendedName>
        <fullName evidence="2">Methyltransferase domain-containing protein</fullName>
    </recommendedName>
</protein>
<dbReference type="Pfam" id="PF13649">
    <property type="entry name" value="Methyltransf_25"/>
    <property type="match status" value="1"/>
</dbReference>
<dbReference type="AlphaFoldDB" id="A0A2S9WT33"/>
<dbReference type="OrthoDB" id="9800454at2"/>
<comment type="caution">
    <text evidence="3">The sequence shown here is derived from an EMBL/GenBank/DDBJ whole genome shotgun (WGS) entry which is preliminary data.</text>
</comment>
<name>A0A2S9WT33_9FLAO</name>
<proteinExistence type="predicted"/>
<gene>
    <name evidence="3" type="ORF">BST86_04845</name>
</gene>
<dbReference type="Proteomes" id="UP000239532">
    <property type="component" value="Unassembled WGS sequence"/>
</dbReference>
<evidence type="ECO:0000313" key="3">
    <source>
        <dbReference type="EMBL" id="PRP66466.1"/>
    </source>
</evidence>
<dbReference type="Gene3D" id="3.40.50.150">
    <property type="entry name" value="Vaccinia Virus protein VP39"/>
    <property type="match status" value="1"/>
</dbReference>
<keyword evidence="1" id="KW-0808">Transferase</keyword>
<keyword evidence="4" id="KW-1185">Reference proteome</keyword>
<dbReference type="InterPro" id="IPR029063">
    <property type="entry name" value="SAM-dependent_MTases_sf"/>
</dbReference>
<dbReference type="PANTHER" id="PTHR43861">
    <property type="entry name" value="TRANS-ACONITATE 2-METHYLTRANSFERASE-RELATED"/>
    <property type="match status" value="1"/>
</dbReference>
<sequence>MDDPSMDPHILDTAVADINLCNTYLGGYQFTKKAVLDIIKQNPQKRYRIIDVGCSDGAMLRYLKKELPQYELDLLGVDLSRRSIEKATERSRGIEGVRFRESDIFKTPLKELECDIVLVTLTLHHFGEDVILDFLKRFRQMAGLAVIINDLHRHPVAYGFFKFLSPIFIRNEISIHDGLISVASGFRRADFERYAAALEIDDDRLIWKWSFRYIWIIPTHERKN</sequence>
<dbReference type="GO" id="GO:0016740">
    <property type="term" value="F:transferase activity"/>
    <property type="evidence" value="ECO:0007669"/>
    <property type="project" value="UniProtKB-KW"/>
</dbReference>
<dbReference type="EMBL" id="MQUC01000003">
    <property type="protein sequence ID" value="PRP66466.1"/>
    <property type="molecule type" value="Genomic_DNA"/>
</dbReference>
<evidence type="ECO:0000259" key="2">
    <source>
        <dbReference type="Pfam" id="PF13649"/>
    </source>
</evidence>
<dbReference type="SUPFAM" id="SSF53335">
    <property type="entry name" value="S-adenosyl-L-methionine-dependent methyltransferases"/>
    <property type="match status" value="1"/>
</dbReference>
<reference evidence="3 4" key="1">
    <citation type="submission" date="2016-11" db="EMBL/GenBank/DDBJ databases">
        <title>Trade-off between light-utilization and light-protection in marine flavobacteria.</title>
        <authorList>
            <person name="Kumagai Y."/>
        </authorList>
    </citation>
    <scope>NUCLEOTIDE SEQUENCE [LARGE SCALE GENOMIC DNA]</scope>
    <source>
        <strain evidence="3 4">JCM 17109</strain>
    </source>
</reference>